<comment type="caution">
    <text evidence="1">The sequence shown here is derived from an EMBL/GenBank/DDBJ whole genome shotgun (WGS) entry which is preliminary data.</text>
</comment>
<dbReference type="Proteomes" id="UP001501417">
    <property type="component" value="Unassembled WGS sequence"/>
</dbReference>
<name>A0ABP8RFP2_9MYCO</name>
<dbReference type="EMBL" id="BAABGF010000017">
    <property type="protein sequence ID" value="GAA4537414.1"/>
    <property type="molecule type" value="Genomic_DNA"/>
</dbReference>
<evidence type="ECO:0000313" key="1">
    <source>
        <dbReference type="EMBL" id="GAA4537414.1"/>
    </source>
</evidence>
<proteinExistence type="predicted"/>
<protein>
    <recommendedName>
        <fullName evidence="3">DUF732 domain-containing protein</fullName>
    </recommendedName>
</protein>
<evidence type="ECO:0008006" key="3">
    <source>
        <dbReference type="Google" id="ProtNLM"/>
    </source>
</evidence>
<evidence type="ECO:0000313" key="2">
    <source>
        <dbReference type="Proteomes" id="UP001501417"/>
    </source>
</evidence>
<reference evidence="2" key="1">
    <citation type="journal article" date="2019" name="Int. J. Syst. Evol. Microbiol.">
        <title>The Global Catalogue of Microorganisms (GCM) 10K type strain sequencing project: providing services to taxonomists for standard genome sequencing and annotation.</title>
        <authorList>
            <consortium name="The Broad Institute Genomics Platform"/>
            <consortium name="The Broad Institute Genome Sequencing Center for Infectious Disease"/>
            <person name="Wu L."/>
            <person name="Ma J."/>
        </authorList>
    </citation>
    <scope>NUCLEOTIDE SEQUENCE [LARGE SCALE GENOMIC DNA]</scope>
    <source>
        <strain evidence="2">JCM 17782</strain>
    </source>
</reference>
<organism evidence="1 2">
    <name type="scientific">Mycobacterium paraffinicum</name>
    <dbReference type="NCBI Taxonomy" id="53378"/>
    <lineage>
        <taxon>Bacteria</taxon>
        <taxon>Bacillati</taxon>
        <taxon>Actinomycetota</taxon>
        <taxon>Actinomycetes</taxon>
        <taxon>Mycobacteriales</taxon>
        <taxon>Mycobacteriaceae</taxon>
        <taxon>Mycobacterium</taxon>
    </lineage>
</organism>
<gene>
    <name evidence="1" type="ORF">GCM10023161_14300</name>
</gene>
<sequence>MQVDTAGTDKALARIADTNGAVMLDIAAANPALDGTHRDAARALSTAYATVTAKGNGMVATDAEYQAAIDDVIAKDSAMKRVCGGS</sequence>
<accession>A0ABP8RFP2</accession>
<keyword evidence="2" id="KW-1185">Reference proteome</keyword>